<dbReference type="AlphaFoldDB" id="A0A4Q1K284"/>
<keyword evidence="2" id="KW-1185">Reference proteome</keyword>
<dbReference type="OrthoDB" id="1118734at2"/>
<organism evidence="1 2">
    <name type="scientific">Flavobacterium amnicola</name>
    <dbReference type="NCBI Taxonomy" id="2506422"/>
    <lineage>
        <taxon>Bacteria</taxon>
        <taxon>Pseudomonadati</taxon>
        <taxon>Bacteroidota</taxon>
        <taxon>Flavobacteriia</taxon>
        <taxon>Flavobacteriales</taxon>
        <taxon>Flavobacteriaceae</taxon>
        <taxon>Flavobacterium</taxon>
    </lineage>
</organism>
<evidence type="ECO:0000313" key="2">
    <source>
        <dbReference type="Proteomes" id="UP000290283"/>
    </source>
</evidence>
<evidence type="ECO:0000313" key="1">
    <source>
        <dbReference type="EMBL" id="RXR19035.1"/>
    </source>
</evidence>
<reference evidence="2" key="1">
    <citation type="submission" date="2019-01" db="EMBL/GenBank/DDBJ databases">
        <title>Cytophagaceae bacterium strain CAR-16.</title>
        <authorList>
            <person name="Chen W.-M."/>
        </authorList>
    </citation>
    <scope>NUCLEOTIDE SEQUENCE [LARGE SCALE GENOMIC DNA]</scope>
    <source>
        <strain evidence="2">LLJ-11</strain>
    </source>
</reference>
<accession>A0A4Q1K284</accession>
<name>A0A4Q1K284_9FLAO</name>
<protein>
    <submittedName>
        <fullName evidence="1">DUF2490 domain-containing protein</fullName>
    </submittedName>
</protein>
<dbReference type="RefSeq" id="WP_129435493.1">
    <property type="nucleotide sequence ID" value="NZ_SBKO01000002.1"/>
</dbReference>
<dbReference type="Proteomes" id="UP000290283">
    <property type="component" value="Unassembled WGS sequence"/>
</dbReference>
<dbReference type="InterPro" id="IPR019619">
    <property type="entry name" value="DUF2490"/>
</dbReference>
<dbReference type="Pfam" id="PF10677">
    <property type="entry name" value="DUF2490"/>
    <property type="match status" value="1"/>
</dbReference>
<proteinExistence type="predicted"/>
<sequence>MKKIFPILALFLGLSAEISAQQKEHLSGFTTLSLTYKFNPNWYVYAETQARSIADFSEVDYYEIKGGAGYNFNKSHQAFVGLGRYASYTDNKLAKQEFRVWIQYVYSKFISRVKLEQRVRAEKRFFNNPGADFNINTERYRYRMNVIIPLNKEKIEAKTFFTSTYNEIFFAGDDKPTFSRNRLFGGLGYQATNSFGVILGYLWQRDFGLTKNTNTHFIFCGLNFTLAHKEHKSTSTIVTPDAD</sequence>
<comment type="caution">
    <text evidence="1">The sequence shown here is derived from an EMBL/GenBank/DDBJ whole genome shotgun (WGS) entry which is preliminary data.</text>
</comment>
<dbReference type="EMBL" id="SBKO01000002">
    <property type="protein sequence ID" value="RXR19035.1"/>
    <property type="molecule type" value="Genomic_DNA"/>
</dbReference>
<gene>
    <name evidence="1" type="ORF">EQG63_06205</name>
</gene>